<dbReference type="RefSeq" id="WP_175504634.1">
    <property type="nucleotide sequence ID" value="NZ_CP054840.1"/>
</dbReference>
<evidence type="ECO:0000256" key="5">
    <source>
        <dbReference type="SAM" id="Phobius"/>
    </source>
</evidence>
<dbReference type="Pfam" id="PF14237">
    <property type="entry name" value="GYF_2"/>
    <property type="match status" value="1"/>
</dbReference>
<dbReference type="GO" id="GO:0016020">
    <property type="term" value="C:membrane"/>
    <property type="evidence" value="ECO:0007669"/>
    <property type="project" value="UniProtKB-SubCell"/>
</dbReference>
<evidence type="ECO:0000259" key="7">
    <source>
        <dbReference type="Pfam" id="PF14237"/>
    </source>
</evidence>
<evidence type="ECO:0000256" key="1">
    <source>
        <dbReference type="ARBA" id="ARBA00004141"/>
    </source>
</evidence>
<dbReference type="AlphaFoldDB" id="A0A6N1X4L9"/>
<feature type="transmembrane region" description="Helical" evidence="5">
    <location>
        <begin position="120"/>
        <end position="138"/>
    </location>
</feature>
<name>A0A6N1X4L9_9BURK</name>
<evidence type="ECO:0000313" key="8">
    <source>
        <dbReference type="EMBL" id="QKV53828.1"/>
    </source>
</evidence>
<organism evidence="8 9">
    <name type="scientific">Comamonas antarctica</name>
    <dbReference type="NCBI Taxonomy" id="2743470"/>
    <lineage>
        <taxon>Bacteria</taxon>
        <taxon>Pseudomonadati</taxon>
        <taxon>Pseudomonadota</taxon>
        <taxon>Betaproteobacteria</taxon>
        <taxon>Burkholderiales</taxon>
        <taxon>Comamonadaceae</taxon>
        <taxon>Comamonas</taxon>
    </lineage>
</organism>
<evidence type="ECO:0000256" key="3">
    <source>
        <dbReference type="ARBA" id="ARBA00022989"/>
    </source>
</evidence>
<feature type="transmembrane region" description="Helical" evidence="5">
    <location>
        <begin position="173"/>
        <end position="192"/>
    </location>
</feature>
<reference evidence="8 9" key="1">
    <citation type="submission" date="2020-06" db="EMBL/GenBank/DDBJ databases">
        <title>Acidovorax antarctica sp. nov., isolated from Corinth ice sheet soil, Antarctic Fields Peninsula.</title>
        <authorList>
            <person name="Xu Q."/>
            <person name="Peng F."/>
        </authorList>
    </citation>
    <scope>NUCLEOTIDE SEQUENCE [LARGE SCALE GENOMIC DNA]</scope>
    <source>
        <strain evidence="8 9">16-35-5</strain>
    </source>
</reference>
<dbReference type="InterPro" id="IPR010432">
    <property type="entry name" value="RDD"/>
</dbReference>
<feature type="domain" description="GYF" evidence="7">
    <location>
        <begin position="5"/>
        <end position="53"/>
    </location>
</feature>
<keyword evidence="3 5" id="KW-1133">Transmembrane helix</keyword>
<comment type="subcellular location">
    <subcellularLocation>
        <location evidence="1">Membrane</location>
        <topology evidence="1">Multi-pass membrane protein</topology>
    </subcellularLocation>
</comment>
<feature type="domain" description="RDD" evidence="6">
    <location>
        <begin position="72"/>
        <end position="189"/>
    </location>
</feature>
<dbReference type="InterPro" id="IPR025640">
    <property type="entry name" value="GYF_2"/>
</dbReference>
<feature type="transmembrane region" description="Helical" evidence="5">
    <location>
        <begin position="221"/>
        <end position="242"/>
    </location>
</feature>
<dbReference type="Proteomes" id="UP000509579">
    <property type="component" value="Chromosome"/>
</dbReference>
<dbReference type="EMBL" id="CP054840">
    <property type="protein sequence ID" value="QKV53828.1"/>
    <property type="molecule type" value="Genomic_DNA"/>
</dbReference>
<proteinExistence type="predicted"/>
<evidence type="ECO:0000313" key="9">
    <source>
        <dbReference type="Proteomes" id="UP000509579"/>
    </source>
</evidence>
<keyword evidence="2 5" id="KW-0812">Transmembrane</keyword>
<sequence>MHNVWWYLVGDSPQGPVSREWVDAMLIEGILTPESLVWAEGLSHWICVAELPPLSQHSEAPQAPRTPADRATAGTWRRFIARMLDLCWLSLPGMVLAWAVLPRLWPGFHGWMSQPFAPNLLGWLLFPWLLLLEAGIFARFGNTPGKALLALEVATLDGQRLTASQYLRRQWGVFFYGFAMGLPVIFLLAMASQGLGLRNGDPAAYDAGKYQVLARRMERKRWLWCIAAACAAIAASLVLTGLRR</sequence>
<evidence type="ECO:0000256" key="2">
    <source>
        <dbReference type="ARBA" id="ARBA00022692"/>
    </source>
</evidence>
<dbReference type="KEGG" id="aant:HUK68_13525"/>
<protein>
    <submittedName>
        <fullName evidence="8">RDD family protein</fullName>
    </submittedName>
</protein>
<accession>A0A6N1X4L9</accession>
<dbReference type="Pfam" id="PF06271">
    <property type="entry name" value="RDD"/>
    <property type="match status" value="1"/>
</dbReference>
<gene>
    <name evidence="8" type="ORF">HUK68_13525</name>
</gene>
<keyword evidence="9" id="KW-1185">Reference proteome</keyword>
<evidence type="ECO:0000256" key="4">
    <source>
        <dbReference type="ARBA" id="ARBA00023136"/>
    </source>
</evidence>
<evidence type="ECO:0000259" key="6">
    <source>
        <dbReference type="Pfam" id="PF06271"/>
    </source>
</evidence>
<feature type="transmembrane region" description="Helical" evidence="5">
    <location>
        <begin position="79"/>
        <end position="100"/>
    </location>
</feature>
<keyword evidence="4 5" id="KW-0472">Membrane</keyword>